<keyword evidence="2" id="KW-0732">Signal</keyword>
<dbReference type="AlphaFoldDB" id="A0A1G7RBK3"/>
<dbReference type="PANTHER" id="PTHR36933:SF1">
    <property type="entry name" value="SLL0788 PROTEIN"/>
    <property type="match status" value="1"/>
</dbReference>
<organism evidence="4 5">
    <name type="scientific">Blastococcus aurantiacus</name>
    <dbReference type="NCBI Taxonomy" id="1550231"/>
    <lineage>
        <taxon>Bacteria</taxon>
        <taxon>Bacillati</taxon>
        <taxon>Actinomycetota</taxon>
        <taxon>Actinomycetes</taxon>
        <taxon>Geodermatophilales</taxon>
        <taxon>Geodermatophilaceae</taxon>
        <taxon>Blastococcus</taxon>
    </lineage>
</organism>
<proteinExistence type="predicted"/>
<dbReference type="Pfam" id="PF03713">
    <property type="entry name" value="DUF305"/>
    <property type="match status" value="1"/>
</dbReference>
<reference evidence="5" key="1">
    <citation type="submission" date="2016-10" db="EMBL/GenBank/DDBJ databases">
        <authorList>
            <person name="Varghese N."/>
            <person name="Submissions S."/>
        </authorList>
    </citation>
    <scope>NUCLEOTIDE SEQUENCE [LARGE SCALE GENOMIC DNA]</scope>
    <source>
        <strain evidence="5">DSM 44268</strain>
    </source>
</reference>
<evidence type="ECO:0000313" key="4">
    <source>
        <dbReference type="EMBL" id="SDG07559.1"/>
    </source>
</evidence>
<dbReference type="PANTHER" id="PTHR36933">
    <property type="entry name" value="SLL0788 PROTEIN"/>
    <property type="match status" value="1"/>
</dbReference>
<sequence length="207" mass="21514">MTRTTARLPHLAAALVAGSLVLAACGEDTSDAAGSTSASSSQPSANASESADVEHNDADIAFASGMVPHHEGAIEMAQLAPGRALDPLVLELASRIEAAQGPEIGILNGWLAEWDAEADMGGMNHGGMESDDMGGMDITALMNATGAEFDRLFLQQMITHHRGAVEMAETELDQGRNSDALALAETIRDTQVGEIAEMEELVTELGG</sequence>
<dbReference type="RefSeq" id="WP_091771255.1">
    <property type="nucleotide sequence ID" value="NZ_FNBT01000011.1"/>
</dbReference>
<evidence type="ECO:0000256" key="2">
    <source>
        <dbReference type="SAM" id="SignalP"/>
    </source>
</evidence>
<dbReference type="STRING" id="1550231.SAMN05660662_0217"/>
<feature type="signal peptide" evidence="2">
    <location>
        <begin position="1"/>
        <end position="23"/>
    </location>
</feature>
<dbReference type="PROSITE" id="PS51257">
    <property type="entry name" value="PROKAR_LIPOPROTEIN"/>
    <property type="match status" value="1"/>
</dbReference>
<dbReference type="Proteomes" id="UP000199406">
    <property type="component" value="Unassembled WGS sequence"/>
</dbReference>
<feature type="domain" description="DUF305" evidence="3">
    <location>
        <begin position="59"/>
        <end position="201"/>
    </location>
</feature>
<accession>A0A1G7RBK3</accession>
<gene>
    <name evidence="4" type="ORF">SAMN05660662_0217</name>
</gene>
<keyword evidence="5" id="KW-1185">Reference proteome</keyword>
<feature type="compositionally biased region" description="Low complexity" evidence="1">
    <location>
        <begin position="31"/>
        <end position="50"/>
    </location>
</feature>
<dbReference type="OrthoDB" id="26872at2"/>
<feature type="region of interest" description="Disordered" evidence="1">
    <location>
        <begin position="30"/>
        <end position="52"/>
    </location>
</feature>
<evidence type="ECO:0000259" key="3">
    <source>
        <dbReference type="Pfam" id="PF03713"/>
    </source>
</evidence>
<evidence type="ECO:0000256" key="1">
    <source>
        <dbReference type="SAM" id="MobiDB-lite"/>
    </source>
</evidence>
<dbReference type="Gene3D" id="1.20.1260.10">
    <property type="match status" value="1"/>
</dbReference>
<evidence type="ECO:0000313" key="5">
    <source>
        <dbReference type="Proteomes" id="UP000199406"/>
    </source>
</evidence>
<dbReference type="InterPro" id="IPR012347">
    <property type="entry name" value="Ferritin-like"/>
</dbReference>
<dbReference type="InterPro" id="IPR005183">
    <property type="entry name" value="DUF305_CopM-like"/>
</dbReference>
<name>A0A1G7RBK3_9ACTN</name>
<feature type="chain" id="PRO_5038543430" evidence="2">
    <location>
        <begin position="24"/>
        <end position="207"/>
    </location>
</feature>
<protein>
    <submittedName>
        <fullName evidence="4">Uncharacterized conserved protein, DUF305 family</fullName>
    </submittedName>
</protein>
<dbReference type="EMBL" id="FNBT01000011">
    <property type="protein sequence ID" value="SDG07559.1"/>
    <property type="molecule type" value="Genomic_DNA"/>
</dbReference>